<dbReference type="EMBL" id="CP007230">
    <property type="protein sequence ID" value="AHK20111.1"/>
    <property type="molecule type" value="Genomic_DNA"/>
</dbReference>
<keyword evidence="2" id="KW-1185">Reference proteome</keyword>
<reference evidence="1 2" key="1">
    <citation type="journal article" date="2014" name="Genome Announc.">
        <title>Genome Sequence of Yersinia similis Y228T, a Member of the Yersinia pseudotuberculosis Complex.</title>
        <authorList>
            <person name="Sprague L.D."/>
            <person name="Neubauer H."/>
        </authorList>
    </citation>
    <scope>NUCLEOTIDE SEQUENCE [LARGE SCALE GENOMIC DNA]</scope>
    <source>
        <strain evidence="1 2">228</strain>
    </source>
</reference>
<name>A0ABM5PYU4_9GAMM</name>
<evidence type="ECO:0000313" key="2">
    <source>
        <dbReference type="Proteomes" id="UP000019439"/>
    </source>
</evidence>
<protein>
    <submittedName>
        <fullName evidence="1">Uncharacterized protein</fullName>
    </submittedName>
</protein>
<proteinExistence type="predicted"/>
<organism evidence="1 2">
    <name type="scientific">Yersinia similis</name>
    <dbReference type="NCBI Taxonomy" id="367190"/>
    <lineage>
        <taxon>Bacteria</taxon>
        <taxon>Pseudomonadati</taxon>
        <taxon>Pseudomonadota</taxon>
        <taxon>Gammaproteobacteria</taxon>
        <taxon>Enterobacterales</taxon>
        <taxon>Yersiniaceae</taxon>
        <taxon>Yersinia</taxon>
    </lineage>
</organism>
<dbReference type="Proteomes" id="UP000019439">
    <property type="component" value="Chromosome"/>
</dbReference>
<sequence length="70" mass="7642">MIGIRTSTTSAPLALPPITRKRIWSLMAGVKPCTINWLLFNHGKLGVLPSLMLTSLQLKKPSLPASSRCQ</sequence>
<gene>
    <name evidence="1" type="ORF">BF17_12895</name>
</gene>
<accession>A0ABM5PYU4</accession>
<evidence type="ECO:0000313" key="1">
    <source>
        <dbReference type="EMBL" id="AHK20111.1"/>
    </source>
</evidence>